<comment type="caution">
    <text evidence="2">The sequence shown here is derived from an EMBL/GenBank/DDBJ whole genome shotgun (WGS) entry which is preliminary data.</text>
</comment>
<dbReference type="EMBL" id="JBAHYK010002287">
    <property type="protein sequence ID" value="KAL0565387.1"/>
    <property type="molecule type" value="Genomic_DNA"/>
</dbReference>
<gene>
    <name evidence="2" type="ORF">V5O48_016639</name>
</gene>
<dbReference type="Proteomes" id="UP001465976">
    <property type="component" value="Unassembled WGS sequence"/>
</dbReference>
<feature type="region of interest" description="Disordered" evidence="1">
    <location>
        <begin position="66"/>
        <end position="142"/>
    </location>
</feature>
<organism evidence="2 3">
    <name type="scientific">Marasmius crinis-equi</name>
    <dbReference type="NCBI Taxonomy" id="585013"/>
    <lineage>
        <taxon>Eukaryota</taxon>
        <taxon>Fungi</taxon>
        <taxon>Dikarya</taxon>
        <taxon>Basidiomycota</taxon>
        <taxon>Agaricomycotina</taxon>
        <taxon>Agaricomycetes</taxon>
        <taxon>Agaricomycetidae</taxon>
        <taxon>Agaricales</taxon>
        <taxon>Marasmiineae</taxon>
        <taxon>Marasmiaceae</taxon>
        <taxon>Marasmius</taxon>
    </lineage>
</organism>
<name>A0ABR3ER65_9AGAR</name>
<evidence type="ECO:0000313" key="2">
    <source>
        <dbReference type="EMBL" id="KAL0565387.1"/>
    </source>
</evidence>
<proteinExistence type="predicted"/>
<feature type="region of interest" description="Disordered" evidence="1">
    <location>
        <begin position="1"/>
        <end position="20"/>
    </location>
</feature>
<accession>A0ABR3ER65</accession>
<keyword evidence="3" id="KW-1185">Reference proteome</keyword>
<feature type="compositionally biased region" description="Basic and acidic residues" evidence="1">
    <location>
        <begin position="109"/>
        <end position="128"/>
    </location>
</feature>
<feature type="compositionally biased region" description="Basic and acidic residues" evidence="1">
    <location>
        <begin position="66"/>
        <end position="94"/>
    </location>
</feature>
<sequence length="166" mass="19511">MAPPLLSLTRHSSTMHQRSAAHLSDSEYDCWYEENKYLIRSSVHDLVVHRFTKGNRRKIRWEFKPKPELSPEDKAELEVKLQREKRERRSREIPLPKPTLAEEQQSAAEAHEYSKKARARLDRVRRMEQSSSAADVERSHQEYERTISALLEHSRRSPLGQADPEV</sequence>
<evidence type="ECO:0000256" key="1">
    <source>
        <dbReference type="SAM" id="MobiDB-lite"/>
    </source>
</evidence>
<evidence type="ECO:0000313" key="3">
    <source>
        <dbReference type="Proteomes" id="UP001465976"/>
    </source>
</evidence>
<protein>
    <submittedName>
        <fullName evidence="2">Uncharacterized protein</fullName>
    </submittedName>
</protein>
<reference evidence="2 3" key="1">
    <citation type="submission" date="2024-02" db="EMBL/GenBank/DDBJ databases">
        <title>A draft genome for the cacao thread blight pathogen Marasmius crinis-equi.</title>
        <authorList>
            <person name="Cohen S.P."/>
            <person name="Baruah I.K."/>
            <person name="Amoako-Attah I."/>
            <person name="Bukari Y."/>
            <person name="Meinhardt L.W."/>
            <person name="Bailey B.A."/>
        </authorList>
    </citation>
    <scope>NUCLEOTIDE SEQUENCE [LARGE SCALE GENOMIC DNA]</scope>
    <source>
        <strain evidence="2 3">GH-76</strain>
    </source>
</reference>